<evidence type="ECO:0000313" key="3">
    <source>
        <dbReference type="Proteomes" id="UP001064632"/>
    </source>
</evidence>
<proteinExistence type="predicted"/>
<dbReference type="RefSeq" id="WP_261694067.1">
    <property type="nucleotide sequence ID" value="NZ_CP104694.1"/>
</dbReference>
<dbReference type="PROSITE" id="PS51257">
    <property type="entry name" value="PROKAR_LIPOPROTEIN"/>
    <property type="match status" value="1"/>
</dbReference>
<keyword evidence="3" id="KW-1185">Reference proteome</keyword>
<feature type="chain" id="PRO_5046997907" evidence="1">
    <location>
        <begin position="23"/>
        <end position="230"/>
    </location>
</feature>
<protein>
    <submittedName>
        <fullName evidence="2">Uncharacterized protein</fullName>
    </submittedName>
</protein>
<feature type="signal peptide" evidence="1">
    <location>
        <begin position="1"/>
        <end position="22"/>
    </location>
</feature>
<dbReference type="Proteomes" id="UP001064632">
    <property type="component" value="Chromosome"/>
</dbReference>
<reference evidence="2" key="1">
    <citation type="submission" date="2022-09" db="EMBL/GenBank/DDBJ databases">
        <title>Tahibacter sp. nov., isolated from a fresh water.</title>
        <authorList>
            <person name="Baek J.H."/>
            <person name="Lee J.K."/>
            <person name="Kim J.M."/>
            <person name="Jeon C.O."/>
        </authorList>
    </citation>
    <scope>NUCLEOTIDE SEQUENCE</scope>
    <source>
        <strain evidence="2">W38</strain>
    </source>
</reference>
<keyword evidence="1" id="KW-0732">Signal</keyword>
<gene>
    <name evidence="2" type="ORF">N4264_20430</name>
</gene>
<accession>A0ABY6BEP3</accession>
<evidence type="ECO:0000256" key="1">
    <source>
        <dbReference type="SAM" id="SignalP"/>
    </source>
</evidence>
<organism evidence="2 3">
    <name type="scientific">Tahibacter amnicola</name>
    <dbReference type="NCBI Taxonomy" id="2976241"/>
    <lineage>
        <taxon>Bacteria</taxon>
        <taxon>Pseudomonadati</taxon>
        <taxon>Pseudomonadota</taxon>
        <taxon>Gammaproteobacteria</taxon>
        <taxon>Lysobacterales</taxon>
        <taxon>Rhodanobacteraceae</taxon>
        <taxon>Tahibacter</taxon>
    </lineage>
</organism>
<dbReference type="EMBL" id="CP104694">
    <property type="protein sequence ID" value="UXI67091.1"/>
    <property type="molecule type" value="Genomic_DNA"/>
</dbReference>
<sequence>MNSSLRRLSGSGAHWLAACAVAALVLTGCSETRFEAPLGDNIESCDTRWKGLWVPDEEPSPDGSDNQDISAFYVDHECRFHVLEQAERGGPLKQLHVPVNYVHDRGNDYLVVSDAQLKGLVNLPAPHGIKPTPEKSFFFAQYKVRGQTLELFDVDSERVAKLIIDARFEGTINKTGTDLHVYVRGNRQQMLEIVRNHAIFSTKPLALRRSEQSVEAFEKSILARQRGGRR</sequence>
<name>A0ABY6BEP3_9GAMM</name>
<evidence type="ECO:0000313" key="2">
    <source>
        <dbReference type="EMBL" id="UXI67091.1"/>
    </source>
</evidence>